<evidence type="ECO:0000259" key="2">
    <source>
        <dbReference type="PROSITE" id="PS00028"/>
    </source>
</evidence>
<feature type="region of interest" description="Disordered" evidence="1">
    <location>
        <begin position="947"/>
        <end position="975"/>
    </location>
</feature>
<accession>A0AA47MSD7</accession>
<feature type="compositionally biased region" description="Basic and acidic residues" evidence="1">
    <location>
        <begin position="1144"/>
        <end position="1156"/>
    </location>
</feature>
<sequence length="1297" mass="148686">MLTDRQATTTKYQKKERKKSIGDAEGARFSRAAHRKVAPPADAPVRGNSVSGSACRFHMKCRFCSFASASRERLLRHHRLRHGRGAYWPCVYSDCVCTFKTPGTLKSHLSRSHCRTAKIQEKFSYFCDLCEFREICTQRTFFTHLGRHFKNHETVCCPFLRCSFKTNNLKTFSSHKSRKHKHDDIRTCLRADLEKEPVSETDASDQPLDVPEKEEYVDAETLEHRATGLFLRMQTELHVSRHAVQKIVEGFNDIFHFSKSHSQQGIKAVLAEHGIELDDGVLRKINDAVFETNPLIISTEGKGALATDHRRNLYFKDKFPLIQPTEYTYKRTHKQTFVYVSIIQVLETLLRQPDFAEKLVFSQGDNSGTFFSFRDGHYYRDNGLLGVQDASISIGLYIDDLELCNPLGSSKKIHKITAVYWVLLNLPSKFRSTLPLIQLACLGKTVDVRQFGYDAFLYPLIRDLGFLETVGVYIEALDTFVKGTVFCVCADNLGAHSLAGFQEAFNVEKFCRFCCISRDQIGNYEPRNFPLRTVTQHDSFVEQLKLSDKPKPCVNGLLDFPLIFCMIYLKVLSQWSYPPPITKSSLASGKVKGNGHENWALLRLLPLLIGNYVPEQEPSWEILMDLKEIVEIIVSTTLSEGTLCYLGNKLSEHRQLLTGTFPAFKLKPKHHFIDHYVHLTRCFGPLVDLWTFRFESKHSFFKQAINDARCFKNVLLTLSTKHQQLMAYLLDTQQLFKPKLHVGSVDRVKISSLDEKLRTVLEKKYPNEDTVSLAKEVHLYGTKYVRDMIVSAGECSGLPEFFRILHILVDKWWKVYFVTTRLSSWYMEHYRSYQLIGNCNSDLEILDPETLNDYQPLAAYQVARTLMALLLLIHINPKLVRKIRLTKAPETLEELYNELRQKLQLVGEFCIQYEDPDFGQAVCNLIDIAELPSEKAVLHILWSNEDIPSPSPPQPPTPSRSSSISSLDTANIGSPDSIHSVSSVVQTYRRNVSQWPTPFPVPAFSYDVELILRKGNDMFERTGKSLQVTRDVKKEILDKLAQDIFAVKAYPETHEYESVAAELVNKHPCLKDPGGGTGYAGWTTSIKYKIGNYRSKLRQAGCNEVGVNRRIRTEEEDDHGANRRRRDDGDGGPEARFSLKKPKRGEVNHVPDHPENYTEDDLEDLRSSLVEAMKKKNKDMEFIRQRMDITFSLRRKQIVEVEPMVSEVLERWPGLFLEEQIGQEFTRVTTKDLMGTFGAALEMFTPRLLKLYRARKGAFSRDMETLLERLDEQVCFINYKAFGSVCPPTFIKKELPS</sequence>
<dbReference type="Proteomes" id="UP001174136">
    <property type="component" value="Unassembled WGS sequence"/>
</dbReference>
<evidence type="ECO:0000313" key="3">
    <source>
        <dbReference type="EMBL" id="KAK0145634.1"/>
    </source>
</evidence>
<dbReference type="EMBL" id="JAOPHQ010002845">
    <property type="protein sequence ID" value="KAK0145634.1"/>
    <property type="molecule type" value="Genomic_DNA"/>
</dbReference>
<feature type="compositionally biased region" description="Polar residues" evidence="1">
    <location>
        <begin position="1"/>
        <end position="11"/>
    </location>
</feature>
<feature type="compositionally biased region" description="Basic and acidic residues" evidence="1">
    <location>
        <begin position="19"/>
        <end position="28"/>
    </location>
</feature>
<feature type="region of interest" description="Disordered" evidence="1">
    <location>
        <begin position="1"/>
        <end position="46"/>
    </location>
</feature>
<protein>
    <submittedName>
        <fullName evidence="3">Sterile alpha motif domain-containing protein 3</fullName>
    </submittedName>
</protein>
<evidence type="ECO:0000256" key="1">
    <source>
        <dbReference type="SAM" id="MobiDB-lite"/>
    </source>
</evidence>
<comment type="caution">
    <text evidence="3">The sequence shown here is derived from an EMBL/GenBank/DDBJ whole genome shotgun (WGS) entry which is preliminary data.</text>
</comment>
<gene>
    <name evidence="3" type="primary">Samd3_1</name>
    <name evidence="3" type="ORF">N1851_015416</name>
</gene>
<keyword evidence="4" id="KW-1185">Reference proteome</keyword>
<feature type="compositionally biased region" description="Basic and acidic residues" evidence="1">
    <location>
        <begin position="1119"/>
        <end position="1129"/>
    </location>
</feature>
<dbReference type="SMART" id="SM00355">
    <property type="entry name" value="ZnF_C2H2"/>
    <property type="match status" value="4"/>
</dbReference>
<dbReference type="InterPro" id="IPR013087">
    <property type="entry name" value="Znf_C2H2_type"/>
</dbReference>
<evidence type="ECO:0000313" key="4">
    <source>
        <dbReference type="Proteomes" id="UP001174136"/>
    </source>
</evidence>
<dbReference type="PROSITE" id="PS00028">
    <property type="entry name" value="ZINC_FINGER_C2H2_1"/>
    <property type="match status" value="1"/>
</dbReference>
<proteinExistence type="predicted"/>
<feature type="region of interest" description="Disordered" evidence="1">
    <location>
        <begin position="1111"/>
        <end position="1159"/>
    </location>
</feature>
<name>A0AA47MSD7_MERPO</name>
<dbReference type="PANTHER" id="PTHR31025">
    <property type="entry name" value="SI:CH211-196P9.1-RELATED"/>
    <property type="match status" value="1"/>
</dbReference>
<organism evidence="3 4">
    <name type="scientific">Merluccius polli</name>
    <name type="common">Benguela hake</name>
    <name type="synonym">Merluccius cadenati</name>
    <dbReference type="NCBI Taxonomy" id="89951"/>
    <lineage>
        <taxon>Eukaryota</taxon>
        <taxon>Metazoa</taxon>
        <taxon>Chordata</taxon>
        <taxon>Craniata</taxon>
        <taxon>Vertebrata</taxon>
        <taxon>Euteleostomi</taxon>
        <taxon>Actinopterygii</taxon>
        <taxon>Neopterygii</taxon>
        <taxon>Teleostei</taxon>
        <taxon>Neoteleostei</taxon>
        <taxon>Acanthomorphata</taxon>
        <taxon>Zeiogadaria</taxon>
        <taxon>Gadariae</taxon>
        <taxon>Gadiformes</taxon>
        <taxon>Gadoidei</taxon>
        <taxon>Merlucciidae</taxon>
        <taxon>Merluccius</taxon>
    </lineage>
</organism>
<feature type="compositionally biased region" description="Pro residues" evidence="1">
    <location>
        <begin position="949"/>
        <end position="958"/>
    </location>
</feature>
<feature type="domain" description="C2H2-type" evidence="2">
    <location>
        <begin position="90"/>
        <end position="113"/>
    </location>
</feature>
<reference evidence="3" key="1">
    <citation type="journal article" date="2023" name="Front. Mar. Sci.">
        <title>A new Merluccius polli reference genome to investigate the effects of global change in West African waters.</title>
        <authorList>
            <person name="Mateo J.L."/>
            <person name="Blanco-Fernandez C."/>
            <person name="Garcia-Vazquez E."/>
            <person name="Machado-Schiaffino G."/>
        </authorList>
    </citation>
    <scope>NUCLEOTIDE SEQUENCE</scope>
    <source>
        <strain evidence="3">C29</strain>
        <tissue evidence="3">Fin</tissue>
    </source>
</reference>
<dbReference type="PANTHER" id="PTHR31025:SF27">
    <property type="entry name" value="SI:CH211-193K19.2-RELATED"/>
    <property type="match status" value="1"/>
</dbReference>